<reference evidence="2 3" key="1">
    <citation type="submission" date="2018-12" db="EMBL/GenBank/DDBJ databases">
        <authorList>
            <person name="Sun L."/>
            <person name="Chen Z."/>
        </authorList>
    </citation>
    <scope>NUCLEOTIDE SEQUENCE [LARGE SCALE GENOMIC DNA]</scope>
    <source>
        <strain evidence="2 3">3-5-3</strain>
    </source>
</reference>
<proteinExistence type="predicted"/>
<keyword evidence="1" id="KW-0812">Transmembrane</keyword>
<accession>A0A3S1D6V2</accession>
<organism evidence="2 3">
    <name type="scientific">Paenibacillus zeisoli</name>
    <dbReference type="NCBI Taxonomy" id="2496267"/>
    <lineage>
        <taxon>Bacteria</taxon>
        <taxon>Bacillati</taxon>
        <taxon>Bacillota</taxon>
        <taxon>Bacilli</taxon>
        <taxon>Bacillales</taxon>
        <taxon>Paenibacillaceae</taxon>
        <taxon>Paenibacillus</taxon>
    </lineage>
</organism>
<dbReference type="OrthoDB" id="2938946at2"/>
<sequence length="101" mass="11297">MKNPVAFVVLILLSLVYTAALVYYPGVILTAVGAFSGGSFFPHSPMLREISSFMLFAYPISIIIAYFCWWAYHKRKFKLAYVLVCLPLVWVMITGALLLAA</sequence>
<dbReference type="AlphaFoldDB" id="A0A3S1D6V2"/>
<evidence type="ECO:0000313" key="3">
    <source>
        <dbReference type="Proteomes" id="UP000272464"/>
    </source>
</evidence>
<name>A0A3S1D6V2_9BACL</name>
<gene>
    <name evidence="2" type="ORF">EJP77_19205</name>
</gene>
<comment type="caution">
    <text evidence="2">The sequence shown here is derived from an EMBL/GenBank/DDBJ whole genome shotgun (WGS) entry which is preliminary data.</text>
</comment>
<keyword evidence="1" id="KW-1133">Transmembrane helix</keyword>
<dbReference type="RefSeq" id="WP_127200882.1">
    <property type="nucleotide sequence ID" value="NZ_RZNX01000013.1"/>
</dbReference>
<protein>
    <submittedName>
        <fullName evidence="2">Uncharacterized protein</fullName>
    </submittedName>
</protein>
<feature type="transmembrane region" description="Helical" evidence="1">
    <location>
        <begin position="79"/>
        <end position="100"/>
    </location>
</feature>
<feature type="transmembrane region" description="Helical" evidence="1">
    <location>
        <begin position="50"/>
        <end position="72"/>
    </location>
</feature>
<dbReference type="Proteomes" id="UP000272464">
    <property type="component" value="Unassembled WGS sequence"/>
</dbReference>
<evidence type="ECO:0000256" key="1">
    <source>
        <dbReference type="SAM" id="Phobius"/>
    </source>
</evidence>
<evidence type="ECO:0000313" key="2">
    <source>
        <dbReference type="EMBL" id="RUT27962.1"/>
    </source>
</evidence>
<keyword evidence="3" id="KW-1185">Reference proteome</keyword>
<dbReference type="EMBL" id="RZNX01000013">
    <property type="protein sequence ID" value="RUT27962.1"/>
    <property type="molecule type" value="Genomic_DNA"/>
</dbReference>
<keyword evidence="1" id="KW-0472">Membrane</keyword>